<dbReference type="EMBL" id="JAATHJ010000006">
    <property type="protein sequence ID" value="NJP37112.1"/>
    <property type="molecule type" value="Genomic_DNA"/>
</dbReference>
<proteinExistence type="predicted"/>
<organism evidence="4 5">
    <name type="scientific">Alkalicoccus luteus</name>
    <dbReference type="NCBI Taxonomy" id="1237094"/>
    <lineage>
        <taxon>Bacteria</taxon>
        <taxon>Bacillati</taxon>
        <taxon>Bacillota</taxon>
        <taxon>Bacilli</taxon>
        <taxon>Bacillales</taxon>
        <taxon>Bacillaceae</taxon>
        <taxon>Alkalicoccus</taxon>
    </lineage>
</organism>
<name>A0A969PWV6_9BACI</name>
<dbReference type="Proteomes" id="UP000752012">
    <property type="component" value="Unassembled WGS sequence"/>
</dbReference>
<gene>
    <name evidence="4" type="ORF">HCN83_05860</name>
</gene>
<dbReference type="RefSeq" id="WP_168005433.1">
    <property type="nucleotide sequence ID" value="NZ_JAATHJ010000006.1"/>
</dbReference>
<protein>
    <submittedName>
        <fullName evidence="4">DUF4097 domain-containing protein</fullName>
    </submittedName>
</protein>
<dbReference type="Gene3D" id="2.160.20.120">
    <property type="match status" value="1"/>
</dbReference>
<keyword evidence="5" id="KW-1185">Reference proteome</keyword>
<sequence>MQEERKMILKMIEDGKISAEEGMRLLETINEREKQAEPEPEEQAFFEEEQRETGKQSQESGDWSYRRAEEKMTSFANKFSGFVDDAVHRLKEFDLDFNFGTAEKIDHVFQQRDVYVKEADIHVENGAIEIRPSDEKQVRIECDVQVFRVKDAETARREFLREAQFSISNGRLRFDVRKKSIKVNTVVYLPTNDLEKLKIYAFNGRVNAGSLPVHKLDIRGVNSKVAIERIDAKEARIETTNGSITVRQFNAMDGELKSMNGTVTVDAGRGDFHLESVNGTLHFRLSEASQSKAYLKTVMGSVYVAVPDGVKVEADVKTTVGGLHCQLPNMSVIEEKKDYAQKRQTFLANKDGEGHFYIEAESTTGSIHVK</sequence>
<feature type="region of interest" description="Disordered" evidence="1">
    <location>
        <begin position="30"/>
        <end position="63"/>
    </location>
</feature>
<dbReference type="AlphaFoldDB" id="A0A969PWV6"/>
<dbReference type="InterPro" id="IPR053959">
    <property type="entry name" value="YvlB/LiaX_N"/>
</dbReference>
<evidence type="ECO:0000313" key="5">
    <source>
        <dbReference type="Proteomes" id="UP000752012"/>
    </source>
</evidence>
<evidence type="ECO:0000256" key="1">
    <source>
        <dbReference type="SAM" id="MobiDB-lite"/>
    </source>
</evidence>
<evidence type="ECO:0000259" key="2">
    <source>
        <dbReference type="Pfam" id="PF13349"/>
    </source>
</evidence>
<accession>A0A969PWV6</accession>
<dbReference type="Pfam" id="PF22746">
    <property type="entry name" value="SHOCT-like_DUF2089-C"/>
    <property type="match status" value="1"/>
</dbReference>
<comment type="caution">
    <text evidence="4">The sequence shown here is derived from an EMBL/GenBank/DDBJ whole genome shotgun (WGS) entry which is preliminary data.</text>
</comment>
<dbReference type="InterPro" id="IPR025164">
    <property type="entry name" value="Toastrack_DUF4097"/>
</dbReference>
<feature type="domain" description="YvlB/LiaX N-terminal" evidence="3">
    <location>
        <begin position="3"/>
        <end position="34"/>
    </location>
</feature>
<evidence type="ECO:0000313" key="4">
    <source>
        <dbReference type="EMBL" id="NJP37112.1"/>
    </source>
</evidence>
<dbReference type="Pfam" id="PF13349">
    <property type="entry name" value="DUF4097"/>
    <property type="match status" value="1"/>
</dbReference>
<evidence type="ECO:0000259" key="3">
    <source>
        <dbReference type="Pfam" id="PF22746"/>
    </source>
</evidence>
<dbReference type="InterPro" id="IPR016599">
    <property type="entry name" value="UCP012569"/>
</dbReference>
<dbReference type="PIRSF" id="PIRSF012569">
    <property type="entry name" value="UCP012569"/>
    <property type="match status" value="1"/>
</dbReference>
<reference evidence="4 5" key="1">
    <citation type="submission" date="2020-03" db="EMBL/GenBank/DDBJ databases">
        <title>Assessment of the enzymatic potential of alkaline-tolerant lipase obtained from Bacillus luteus H11 (technogenic soil) for the bioremediation of saline soils contaminated with petroleum substances.</title>
        <authorList>
            <person name="Kalwasinska A."/>
        </authorList>
    </citation>
    <scope>NUCLEOTIDE SEQUENCE [LARGE SCALE GENOMIC DNA]</scope>
    <source>
        <strain evidence="4 5">H11</strain>
    </source>
</reference>
<feature type="compositionally biased region" description="Acidic residues" evidence="1">
    <location>
        <begin position="38"/>
        <end position="50"/>
    </location>
</feature>
<feature type="domain" description="DUF4097" evidence="2">
    <location>
        <begin position="118"/>
        <end position="343"/>
    </location>
</feature>